<dbReference type="AlphaFoldDB" id="A0A0G4PWL3"/>
<dbReference type="EMBL" id="HG793186">
    <property type="protein sequence ID" value="CRL30527.1"/>
    <property type="molecule type" value="Genomic_DNA"/>
</dbReference>
<protein>
    <submittedName>
        <fullName evidence="1">Str. FM013</fullName>
    </submittedName>
</protein>
<keyword evidence="2" id="KW-1185">Reference proteome</keyword>
<evidence type="ECO:0000313" key="1">
    <source>
        <dbReference type="EMBL" id="CRL30527.1"/>
    </source>
</evidence>
<sequence length="77" mass="8589">MYLPSGRGANKMVSILVRRGCVDRALMVDLEMVRFWFQGLEPRTRTSGSAVLIYKDCTAPRLYAALSRFEPHGAAIA</sequence>
<evidence type="ECO:0000313" key="2">
    <source>
        <dbReference type="Proteomes" id="UP000053732"/>
    </source>
</evidence>
<proteinExistence type="predicted"/>
<reference evidence="1 2" key="1">
    <citation type="journal article" date="2014" name="Nat. Commun.">
        <title>Multiple recent horizontal transfers of a large genomic region in cheese making fungi.</title>
        <authorList>
            <person name="Cheeseman K."/>
            <person name="Ropars J."/>
            <person name="Renault P."/>
            <person name="Dupont J."/>
            <person name="Gouzy J."/>
            <person name="Branca A."/>
            <person name="Abraham A.L."/>
            <person name="Ceppi M."/>
            <person name="Conseiller E."/>
            <person name="Debuchy R."/>
            <person name="Malagnac F."/>
            <person name="Goarin A."/>
            <person name="Silar P."/>
            <person name="Lacoste S."/>
            <person name="Sallet E."/>
            <person name="Bensimon A."/>
            <person name="Giraud T."/>
            <person name="Brygoo Y."/>
        </authorList>
    </citation>
    <scope>NUCLEOTIDE SEQUENCE [LARGE SCALE GENOMIC DNA]</scope>
    <source>
        <strain evidence="2">FM 013</strain>
    </source>
</reference>
<gene>
    <name evidence="1" type="ORF">PCAMFM013_S053g000035</name>
</gene>
<accession>A0A0G4PWL3</accession>
<dbReference type="Proteomes" id="UP000053732">
    <property type="component" value="Unassembled WGS sequence"/>
</dbReference>
<name>A0A0G4PWL3_PENC3</name>
<organism evidence="1 2">
    <name type="scientific">Penicillium camemberti (strain FM 013)</name>
    <dbReference type="NCBI Taxonomy" id="1429867"/>
    <lineage>
        <taxon>Eukaryota</taxon>
        <taxon>Fungi</taxon>
        <taxon>Dikarya</taxon>
        <taxon>Ascomycota</taxon>
        <taxon>Pezizomycotina</taxon>
        <taxon>Eurotiomycetes</taxon>
        <taxon>Eurotiomycetidae</taxon>
        <taxon>Eurotiales</taxon>
        <taxon>Aspergillaceae</taxon>
        <taxon>Penicillium</taxon>
    </lineage>
</organism>